<dbReference type="Proteomes" id="UP000825729">
    <property type="component" value="Unassembled WGS sequence"/>
</dbReference>
<evidence type="ECO:0000256" key="2">
    <source>
        <dbReference type="SAM" id="Phobius"/>
    </source>
</evidence>
<proteinExistence type="predicted"/>
<feature type="compositionally biased region" description="Polar residues" evidence="1">
    <location>
        <begin position="1"/>
        <end position="11"/>
    </location>
</feature>
<feature type="compositionally biased region" description="Basic and acidic residues" evidence="1">
    <location>
        <begin position="12"/>
        <end position="28"/>
    </location>
</feature>
<protein>
    <recommendedName>
        <fullName evidence="5">Transmembrane protein</fullName>
    </recommendedName>
</protein>
<evidence type="ECO:0000313" key="4">
    <source>
        <dbReference type="Proteomes" id="UP000825729"/>
    </source>
</evidence>
<keyword evidence="2" id="KW-0812">Transmembrane</keyword>
<organism evidence="3 4">
    <name type="scientific">Aristolochia fimbriata</name>
    <name type="common">White veined hardy Dutchman's pipe vine</name>
    <dbReference type="NCBI Taxonomy" id="158543"/>
    <lineage>
        <taxon>Eukaryota</taxon>
        <taxon>Viridiplantae</taxon>
        <taxon>Streptophyta</taxon>
        <taxon>Embryophyta</taxon>
        <taxon>Tracheophyta</taxon>
        <taxon>Spermatophyta</taxon>
        <taxon>Magnoliopsida</taxon>
        <taxon>Magnoliidae</taxon>
        <taxon>Piperales</taxon>
        <taxon>Aristolochiaceae</taxon>
        <taxon>Aristolochia</taxon>
    </lineage>
</organism>
<keyword evidence="2" id="KW-0472">Membrane</keyword>
<keyword evidence="4" id="KW-1185">Reference proteome</keyword>
<name>A0AAV7F6G6_ARIFI</name>
<comment type="caution">
    <text evidence="3">The sequence shown here is derived from an EMBL/GenBank/DDBJ whole genome shotgun (WGS) entry which is preliminary data.</text>
</comment>
<evidence type="ECO:0000313" key="3">
    <source>
        <dbReference type="EMBL" id="KAG9455875.1"/>
    </source>
</evidence>
<feature type="transmembrane region" description="Helical" evidence="2">
    <location>
        <begin position="47"/>
        <end position="68"/>
    </location>
</feature>
<keyword evidence="2" id="KW-1133">Transmembrane helix</keyword>
<dbReference type="EMBL" id="JAINDJ010000002">
    <property type="protein sequence ID" value="KAG9455875.1"/>
    <property type="molecule type" value="Genomic_DNA"/>
</dbReference>
<accession>A0AAV7F6G6</accession>
<evidence type="ECO:0000256" key="1">
    <source>
        <dbReference type="SAM" id="MobiDB-lite"/>
    </source>
</evidence>
<feature type="region of interest" description="Disordered" evidence="1">
    <location>
        <begin position="1"/>
        <end position="39"/>
    </location>
</feature>
<dbReference type="AlphaFoldDB" id="A0AAV7F6G6"/>
<evidence type="ECO:0008006" key="5">
    <source>
        <dbReference type="Google" id="ProtNLM"/>
    </source>
</evidence>
<reference evidence="3 4" key="1">
    <citation type="submission" date="2021-07" db="EMBL/GenBank/DDBJ databases">
        <title>The Aristolochia fimbriata genome: insights into angiosperm evolution, floral development and chemical biosynthesis.</title>
        <authorList>
            <person name="Jiao Y."/>
        </authorList>
    </citation>
    <scope>NUCLEOTIDE SEQUENCE [LARGE SCALE GENOMIC DNA]</scope>
    <source>
        <strain evidence="3">IBCAS-2021</strain>
        <tissue evidence="3">Leaf</tissue>
    </source>
</reference>
<gene>
    <name evidence="3" type="ORF">H6P81_000383</name>
</gene>
<sequence>MSNEAGTNADTTKMRPEDVKKYGVEGSKRAPGHGPGEVLHQRRSLPYSLKTMTAAGFVITGVIGYLTLYSKKKPEASAADVAKAAVGVADPEQNRALRPK</sequence>